<comment type="caution">
    <text evidence="5">The sequence shown here is derived from an EMBL/GenBank/DDBJ whole genome shotgun (WGS) entry which is preliminary data.</text>
</comment>
<evidence type="ECO:0000256" key="3">
    <source>
        <dbReference type="ARBA" id="ARBA00023163"/>
    </source>
</evidence>
<dbReference type="SUPFAM" id="SSF46894">
    <property type="entry name" value="C-terminal effector domain of the bipartite response regulators"/>
    <property type="match status" value="1"/>
</dbReference>
<dbReference type="PANTHER" id="PTHR44688">
    <property type="entry name" value="DNA-BINDING TRANSCRIPTIONAL ACTIVATOR DEVR_DOSR"/>
    <property type="match status" value="1"/>
</dbReference>
<feature type="domain" description="HTH luxR-type" evidence="4">
    <location>
        <begin position="295"/>
        <end position="360"/>
    </location>
</feature>
<evidence type="ECO:0000256" key="2">
    <source>
        <dbReference type="ARBA" id="ARBA00023125"/>
    </source>
</evidence>
<keyword evidence="6" id="KW-1185">Reference proteome</keyword>
<evidence type="ECO:0000256" key="1">
    <source>
        <dbReference type="ARBA" id="ARBA00023015"/>
    </source>
</evidence>
<dbReference type="GO" id="GO:0003677">
    <property type="term" value="F:DNA binding"/>
    <property type="evidence" value="ECO:0007669"/>
    <property type="project" value="UniProtKB-KW"/>
</dbReference>
<dbReference type="AlphaFoldDB" id="A0A919YTL9"/>
<evidence type="ECO:0000259" key="4">
    <source>
        <dbReference type="PROSITE" id="PS50043"/>
    </source>
</evidence>
<dbReference type="Pfam" id="PF00196">
    <property type="entry name" value="GerE"/>
    <property type="match status" value="1"/>
</dbReference>
<organism evidence="5 6">
    <name type="scientific">Paenibacillus montaniterrae</name>
    <dbReference type="NCBI Taxonomy" id="429341"/>
    <lineage>
        <taxon>Bacteria</taxon>
        <taxon>Bacillati</taxon>
        <taxon>Bacillota</taxon>
        <taxon>Bacilli</taxon>
        <taxon>Bacillales</taxon>
        <taxon>Paenibacillaceae</taxon>
        <taxon>Paenibacillus</taxon>
    </lineage>
</organism>
<dbReference type="Gene3D" id="1.10.10.10">
    <property type="entry name" value="Winged helix-like DNA-binding domain superfamily/Winged helix DNA-binding domain"/>
    <property type="match status" value="1"/>
</dbReference>
<dbReference type="RefSeq" id="WP_213519906.1">
    <property type="nucleotide sequence ID" value="NZ_BOSE01000013.1"/>
</dbReference>
<reference evidence="5" key="1">
    <citation type="submission" date="2021-03" db="EMBL/GenBank/DDBJ databases">
        <title>Antimicrobial resistance genes in bacteria isolated from Japanese honey, and their potential for conferring macrolide and lincosamide resistance in the American foulbrood pathogen Paenibacillus larvae.</title>
        <authorList>
            <person name="Okamoto M."/>
            <person name="Kumagai M."/>
            <person name="Kanamori H."/>
            <person name="Takamatsu D."/>
        </authorList>
    </citation>
    <scope>NUCLEOTIDE SEQUENCE</scope>
    <source>
        <strain evidence="5">J40TS1</strain>
    </source>
</reference>
<dbReference type="InterPro" id="IPR016032">
    <property type="entry name" value="Sig_transdc_resp-reg_C-effctor"/>
</dbReference>
<evidence type="ECO:0000313" key="6">
    <source>
        <dbReference type="Proteomes" id="UP000683139"/>
    </source>
</evidence>
<keyword evidence="1" id="KW-0805">Transcription regulation</keyword>
<dbReference type="EMBL" id="BOSE01000013">
    <property type="protein sequence ID" value="GIP19255.1"/>
    <property type="molecule type" value="Genomic_DNA"/>
</dbReference>
<evidence type="ECO:0000313" key="5">
    <source>
        <dbReference type="EMBL" id="GIP19255.1"/>
    </source>
</evidence>
<dbReference type="PANTHER" id="PTHR44688:SF16">
    <property type="entry name" value="DNA-BINDING TRANSCRIPTIONAL ACTIVATOR DEVR_DOSR"/>
    <property type="match status" value="1"/>
</dbReference>
<dbReference type="Proteomes" id="UP000683139">
    <property type="component" value="Unassembled WGS sequence"/>
</dbReference>
<accession>A0A919YTL9</accession>
<dbReference type="PRINTS" id="PR00038">
    <property type="entry name" value="HTHLUXR"/>
</dbReference>
<keyword evidence="2" id="KW-0238">DNA-binding</keyword>
<dbReference type="PROSITE" id="PS00622">
    <property type="entry name" value="HTH_LUXR_1"/>
    <property type="match status" value="1"/>
</dbReference>
<proteinExistence type="predicted"/>
<gene>
    <name evidence="5" type="ORF">J40TS1_48970</name>
</gene>
<dbReference type="CDD" id="cd06170">
    <property type="entry name" value="LuxR_C_like"/>
    <property type="match status" value="1"/>
</dbReference>
<keyword evidence="3" id="KW-0804">Transcription</keyword>
<dbReference type="SMART" id="SM00421">
    <property type="entry name" value="HTH_LUXR"/>
    <property type="match status" value="1"/>
</dbReference>
<protein>
    <submittedName>
        <fullName evidence="5">Helix-turn-helix transcriptional regulator</fullName>
    </submittedName>
</protein>
<dbReference type="InterPro" id="IPR000792">
    <property type="entry name" value="Tscrpt_reg_LuxR_C"/>
</dbReference>
<dbReference type="InterPro" id="IPR036388">
    <property type="entry name" value="WH-like_DNA-bd_sf"/>
</dbReference>
<sequence>MKTPASSYWRSISNACHRQAQDAASYRLAMLEAMRKQIEFDAYCFTLTDPLTLLSTGALTAPAIEHMHDKLLAAEYAKLDQLSYEEMVRNNRYVIRLNEAAGGKPQLNQRYTELLEPGGFSDELRAALFYEGQCWGFLTLFKCKTAAQPIFTETDEHQLEWLVPIMGEVLKQYYYDRAALSVQTAESEQGFLLLSGQLQVLYCNERGKKLLRLLQQAEQLMEQQLPKPLQALGSKLLADHRLQQHSLFIPLQNEGFMTIKAAYLQPADASYPHAAAQQQIVVTMQSASPASMLPYLMQLYGLTPREQQMVYELLKGSSNKQIASQLAISGHTVQDHLKAIFAKIEVNSRSELIWKLHTRFSAVEWSEPEPL</sequence>
<name>A0A919YTL9_9BACL</name>
<dbReference type="PROSITE" id="PS50043">
    <property type="entry name" value="HTH_LUXR_2"/>
    <property type="match status" value="1"/>
</dbReference>
<dbReference type="GO" id="GO:0006355">
    <property type="term" value="P:regulation of DNA-templated transcription"/>
    <property type="evidence" value="ECO:0007669"/>
    <property type="project" value="InterPro"/>
</dbReference>